<evidence type="ECO:0000313" key="6">
    <source>
        <dbReference type="Proteomes" id="UP001055111"/>
    </source>
</evidence>
<dbReference type="SMART" id="SM00895">
    <property type="entry name" value="FCD"/>
    <property type="match status" value="1"/>
</dbReference>
<comment type="caution">
    <text evidence="5">The sequence shown here is derived from an EMBL/GenBank/DDBJ whole genome shotgun (WGS) entry which is preliminary data.</text>
</comment>
<dbReference type="Proteomes" id="UP001055111">
    <property type="component" value="Unassembled WGS sequence"/>
</dbReference>
<dbReference type="Gene3D" id="1.10.10.10">
    <property type="entry name" value="Winged helix-like DNA-binding domain superfamily/Winged helix DNA-binding domain"/>
    <property type="match status" value="1"/>
</dbReference>
<dbReference type="SUPFAM" id="SSF48008">
    <property type="entry name" value="GntR ligand-binding domain-like"/>
    <property type="match status" value="1"/>
</dbReference>
<evidence type="ECO:0000256" key="2">
    <source>
        <dbReference type="ARBA" id="ARBA00023125"/>
    </source>
</evidence>
<dbReference type="AlphaFoldDB" id="A0AA37MUH0"/>
<dbReference type="InterPro" id="IPR011711">
    <property type="entry name" value="GntR_C"/>
</dbReference>
<name>A0AA37MUH0_9BURK</name>
<dbReference type="SUPFAM" id="SSF46785">
    <property type="entry name" value="Winged helix' DNA-binding domain"/>
    <property type="match status" value="1"/>
</dbReference>
<proteinExistence type="predicted"/>
<keyword evidence="2" id="KW-0238">DNA-binding</keyword>
<dbReference type="GO" id="GO:0003677">
    <property type="term" value="F:DNA binding"/>
    <property type="evidence" value="ECO:0007669"/>
    <property type="project" value="UniProtKB-KW"/>
</dbReference>
<accession>A0AA37MUH0</accession>
<keyword evidence="1" id="KW-0805">Transcription regulation</keyword>
<dbReference type="InterPro" id="IPR000524">
    <property type="entry name" value="Tscrpt_reg_HTH_GntR"/>
</dbReference>
<dbReference type="PRINTS" id="PR00035">
    <property type="entry name" value="HTHGNTR"/>
</dbReference>
<keyword evidence="3" id="KW-0804">Transcription</keyword>
<evidence type="ECO:0000256" key="3">
    <source>
        <dbReference type="ARBA" id="ARBA00023163"/>
    </source>
</evidence>
<dbReference type="Gene3D" id="1.20.120.530">
    <property type="entry name" value="GntR ligand-binding domain-like"/>
    <property type="match status" value="1"/>
</dbReference>
<dbReference type="InterPro" id="IPR036390">
    <property type="entry name" value="WH_DNA-bd_sf"/>
</dbReference>
<dbReference type="PANTHER" id="PTHR43537:SF5">
    <property type="entry name" value="UXU OPERON TRANSCRIPTIONAL REGULATOR"/>
    <property type="match status" value="1"/>
</dbReference>
<dbReference type="Pfam" id="PF07729">
    <property type="entry name" value="FCD"/>
    <property type="match status" value="1"/>
</dbReference>
<dbReference type="CDD" id="cd07377">
    <property type="entry name" value="WHTH_GntR"/>
    <property type="match status" value="1"/>
</dbReference>
<evidence type="ECO:0000313" key="5">
    <source>
        <dbReference type="EMBL" id="GJH29382.1"/>
    </source>
</evidence>
<dbReference type="PROSITE" id="PS50949">
    <property type="entry name" value="HTH_GNTR"/>
    <property type="match status" value="1"/>
</dbReference>
<dbReference type="SMART" id="SM00345">
    <property type="entry name" value="HTH_GNTR"/>
    <property type="match status" value="1"/>
</dbReference>
<sequence>MNRIDRSGNSISHRIISALRKQILAGKFRNDSKLPAERDLAEEFGVSQPTIREAISALDAMGLLDVRHGSGTYVNHNRMFIFATALQALLQLDAVTLAQALDVRGMLGAHSVTLALEVATAADIARIEEALLRLEALGDLDSSEAVVQRMVDFQIAISETSRNPLLSMLEKLLIVLLLEVQMRAFRHRGVSYWKSRSMRFQSDRRRIVEALKSRDSDATTRAMQGYFQHQLDQFLRDPDLVKMRFSDEEVFKAVSEILVSLRKSGGPTME</sequence>
<dbReference type="InterPro" id="IPR008920">
    <property type="entry name" value="TF_FadR/GntR_C"/>
</dbReference>
<dbReference type="EMBL" id="BPUS01000022">
    <property type="protein sequence ID" value="GJH29382.1"/>
    <property type="molecule type" value="Genomic_DNA"/>
</dbReference>
<evidence type="ECO:0000256" key="1">
    <source>
        <dbReference type="ARBA" id="ARBA00023015"/>
    </source>
</evidence>
<gene>
    <name evidence="5" type="ORF">CBA19CS42_32720</name>
</gene>
<dbReference type="Pfam" id="PF00392">
    <property type="entry name" value="GntR"/>
    <property type="match status" value="1"/>
</dbReference>
<dbReference type="InterPro" id="IPR036388">
    <property type="entry name" value="WH-like_DNA-bd_sf"/>
</dbReference>
<dbReference type="GO" id="GO:0003700">
    <property type="term" value="F:DNA-binding transcription factor activity"/>
    <property type="evidence" value="ECO:0007669"/>
    <property type="project" value="InterPro"/>
</dbReference>
<feature type="domain" description="HTH gntR-type" evidence="4">
    <location>
        <begin position="9"/>
        <end position="77"/>
    </location>
</feature>
<organism evidence="5 6">
    <name type="scientific">Caballeronia novacaledonica</name>
    <dbReference type="NCBI Taxonomy" id="1544861"/>
    <lineage>
        <taxon>Bacteria</taxon>
        <taxon>Pseudomonadati</taxon>
        <taxon>Pseudomonadota</taxon>
        <taxon>Betaproteobacteria</taxon>
        <taxon>Burkholderiales</taxon>
        <taxon>Burkholderiaceae</taxon>
        <taxon>Caballeronia</taxon>
    </lineage>
</organism>
<evidence type="ECO:0000259" key="4">
    <source>
        <dbReference type="PROSITE" id="PS50949"/>
    </source>
</evidence>
<dbReference type="PANTHER" id="PTHR43537">
    <property type="entry name" value="TRANSCRIPTIONAL REGULATOR, GNTR FAMILY"/>
    <property type="match status" value="1"/>
</dbReference>
<dbReference type="RefSeq" id="WP_238216667.1">
    <property type="nucleotide sequence ID" value="NZ_BPUS01000022.1"/>
</dbReference>
<protein>
    <submittedName>
        <fullName evidence="5">GntR family transcriptional regulator</fullName>
    </submittedName>
</protein>
<reference evidence="5" key="1">
    <citation type="submission" date="2022-09" db="EMBL/GenBank/DDBJ databases">
        <title>Isolation and characterization of 3-chlorobenzoate degrading bacteria from soils in Shizuoka.</title>
        <authorList>
            <person name="Ifat A."/>
            <person name="Ogawa N."/>
            <person name="Kimbara K."/>
            <person name="Moriuchi R."/>
            <person name="Dohra H."/>
            <person name="Shintani M."/>
        </authorList>
    </citation>
    <scope>NUCLEOTIDE SEQUENCE</scope>
    <source>
        <strain evidence="5">19CS4-2</strain>
    </source>
</reference>